<feature type="compositionally biased region" description="Basic and acidic residues" evidence="1">
    <location>
        <begin position="1"/>
        <end position="12"/>
    </location>
</feature>
<feature type="region of interest" description="Disordered" evidence="1">
    <location>
        <begin position="45"/>
        <end position="203"/>
    </location>
</feature>
<feature type="compositionally biased region" description="Polar residues" evidence="1">
    <location>
        <begin position="125"/>
        <end position="139"/>
    </location>
</feature>
<feature type="compositionally biased region" description="Basic and acidic residues" evidence="1">
    <location>
        <begin position="263"/>
        <end position="278"/>
    </location>
</feature>
<feature type="compositionally biased region" description="Basic and acidic residues" evidence="1">
    <location>
        <begin position="311"/>
        <end position="337"/>
    </location>
</feature>
<dbReference type="VEuPathDB" id="FungiDB:AeMF1_005348"/>
<feature type="region of interest" description="Disordered" evidence="1">
    <location>
        <begin position="235"/>
        <end position="403"/>
    </location>
</feature>
<protein>
    <submittedName>
        <fullName evidence="2">Uncharacterized protein</fullName>
    </submittedName>
</protein>
<comment type="caution">
    <text evidence="2">The sequence shown here is derived from an EMBL/GenBank/DDBJ whole genome shotgun (WGS) entry which is preliminary data.</text>
</comment>
<dbReference type="EMBL" id="VJMJ01000012">
    <property type="protein sequence ID" value="KAF0743859.1"/>
    <property type="molecule type" value="Genomic_DNA"/>
</dbReference>
<feature type="compositionally biased region" description="Polar residues" evidence="1">
    <location>
        <begin position="170"/>
        <end position="185"/>
    </location>
</feature>
<organism evidence="2 3">
    <name type="scientific">Aphanomyces euteiches</name>
    <dbReference type="NCBI Taxonomy" id="100861"/>
    <lineage>
        <taxon>Eukaryota</taxon>
        <taxon>Sar</taxon>
        <taxon>Stramenopiles</taxon>
        <taxon>Oomycota</taxon>
        <taxon>Saprolegniomycetes</taxon>
        <taxon>Saprolegniales</taxon>
        <taxon>Verrucalvaceae</taxon>
        <taxon>Aphanomyces</taxon>
    </lineage>
</organism>
<gene>
    <name evidence="2" type="ORF">Ae201684_001504</name>
</gene>
<accession>A0A6G0XU05</accession>
<feature type="region of interest" description="Disordered" evidence="1">
    <location>
        <begin position="1"/>
        <end position="24"/>
    </location>
</feature>
<evidence type="ECO:0000313" key="3">
    <source>
        <dbReference type="Proteomes" id="UP000481153"/>
    </source>
</evidence>
<name>A0A6G0XU05_9STRA</name>
<feature type="compositionally biased region" description="Polar residues" evidence="1">
    <location>
        <begin position="54"/>
        <end position="66"/>
    </location>
</feature>
<feature type="compositionally biased region" description="Polar residues" evidence="1">
    <location>
        <begin position="75"/>
        <end position="85"/>
    </location>
</feature>
<dbReference type="Proteomes" id="UP000481153">
    <property type="component" value="Unassembled WGS sequence"/>
</dbReference>
<evidence type="ECO:0000256" key="1">
    <source>
        <dbReference type="SAM" id="MobiDB-lite"/>
    </source>
</evidence>
<reference evidence="2 3" key="1">
    <citation type="submission" date="2019-07" db="EMBL/GenBank/DDBJ databases">
        <title>Genomics analysis of Aphanomyces spp. identifies a new class of oomycete effector associated with host adaptation.</title>
        <authorList>
            <person name="Gaulin E."/>
        </authorList>
    </citation>
    <scope>NUCLEOTIDE SEQUENCE [LARGE SCALE GENOMIC DNA]</scope>
    <source>
        <strain evidence="2 3">ATCC 201684</strain>
    </source>
</reference>
<feature type="compositionally biased region" description="Basic and acidic residues" evidence="1">
    <location>
        <begin position="110"/>
        <end position="120"/>
    </location>
</feature>
<feature type="compositionally biased region" description="Low complexity" evidence="1">
    <location>
        <begin position="376"/>
        <end position="390"/>
    </location>
</feature>
<proteinExistence type="predicted"/>
<sequence length="434" mass="48188">MHRSTSKKDPRGFNRSLLVGRGGRFNNLTKNNAIKVAAPRPINTPSLKMESRAQEVNATPVNTSRMCWSKPPSAATGTPATNRQAATPAHEPAPVVETTPAESPSQLPLLKHDGDGKESHAASAAENSMSKTQATPNRRNMNEEMQDYTDPFLSKTGKWGDDAIEDDLQRTQNAQHLAVEMTTSQKSHEPYDSFSSSLWSASSWSSRTAYSRRELDRDQRPNSHVVSCQNYMWTKDHSSSNDTLASPWNTSPLPAPIQPIRILKRDQDRKSATQEPQEKSTPTLPAQGIPIDPTEPAGNEAKQTKTTEISCDEKEKTKGHETQSRTLLEKNHIEKSKKGVPSRNHRAPSNNTSAHTRKEKTSKNRVTMVYRPKKQSPATTTEETPFTPSPVQKGENPQQTQQAADILAKDNSHLRLQTSVVTPFEEKRRHIASA</sequence>
<feature type="compositionally biased region" description="Low complexity" evidence="1">
    <location>
        <begin position="193"/>
        <end position="203"/>
    </location>
</feature>
<dbReference type="AlphaFoldDB" id="A0A6G0XU05"/>
<feature type="compositionally biased region" description="Polar residues" evidence="1">
    <location>
        <begin position="240"/>
        <end position="252"/>
    </location>
</feature>
<evidence type="ECO:0000313" key="2">
    <source>
        <dbReference type="EMBL" id="KAF0743859.1"/>
    </source>
</evidence>
<keyword evidence="3" id="KW-1185">Reference proteome</keyword>